<dbReference type="InterPro" id="IPR011009">
    <property type="entry name" value="Kinase-like_dom_sf"/>
</dbReference>
<evidence type="ECO:0000313" key="14">
    <source>
        <dbReference type="Proteomes" id="UP001201812"/>
    </source>
</evidence>
<feature type="region of interest" description="Disordered" evidence="10">
    <location>
        <begin position="1049"/>
        <end position="1073"/>
    </location>
</feature>
<dbReference type="PANTHER" id="PTHR24418">
    <property type="entry name" value="TYROSINE-PROTEIN KINASE"/>
    <property type="match status" value="1"/>
</dbReference>
<sequence>MKLTDYSYANSSDPQTATSSNSVSSAPSLYTLLKSADLLAYYDQFKNVLKLRHAGDLAYCEEKDLTGIGMSRPEQKRLRHEYSKHFASQSSSLAGKLKKKMFRSGGDSTNNGYINSDPGSLSPTSYSTGDQAQHVIAAEHISLCKELGKGEFGSVFQAAWHLQNGSNGIMQVAVKRILPEKLISNATSFLQEAAIMTRMRHDHVVRLYGVVLDTKSVMLVSELAPCGSLLECLQKPAWPEPFAVYTLCDFALQIAQGMNYLSNQRLIHRDLAARNVLVSTPTKVKISDFGLSRSLGVGEDYYRSEFNPTMKLPIAWCAPECINFLRFTSASDIWAYGITLWEMFSYGKMPWNGKTGAEILHAIDVQHKKLDWPEACPSDFYRLMCECWSHHVEARPTFEDICQRLPEIMPQKLITITECHNNQWRELHFNKGELIVLLNKFPPSCNDGQMWFGAMSGAQLGLFRPEHTVAHLGAEIPSSSTALASSLISSNGTPNVSKKGAKCSPSSSSSQSNTAKKNCAKGAPRPLVGETDNERKKLLISQPQADLRHTCHVGIDGKTFGLMHVDKSELSRALPPMIHHSANPSAPSLSINVNNTAQQTFPSNPSSAIASAIASPAGISPHNVNRVFATSPSFNRSEISNNIPCLPPRLRTSDTTHNQTWRVSSPTSQHINTLQHSRLSRLGAENDTSPQPIPITSSSMAMKPPALPPKPSHSRKTDAPSSPTNNMLPKPAEYRAGVAAFPVEVQNSSPPESVLMSLRRESSKVDPCVDDASVLFARPVSLCATTVDELDLESTVGSFPSTTGDSLALSQVTENCGGETALDQVLCDLQKDITDFSLSTIGDFSDTRPLLDGDRRRYPEPKCRSKESPLDEAEKRQSVVRVMTPEETEKWRRRVMDEHRKAAKNLVRDIEAHHKLTGSLDIVEDNEETCTRAKSPGAAMRSSSLDQSCLPSLKQNSPSKTCGAFTSRLTSRCAPIDDPLWSEEAQAAYKLLVQCGSFLKDTSPSSLALLARLPNGKQCTEPSEKVENVDQPQKIEYLNSKLVGFEEITSEETSDRPNETRLPSPSKETRANGLTIHNKCAEITRMKAQYQNDNPNILEDSVEKDDRVPNQGKALPPAVPPKPKKRKGA</sequence>
<protein>
    <recommendedName>
        <fullName evidence="1">non-specific protein-tyrosine kinase</fullName>
        <ecNumber evidence="1">2.7.10.2</ecNumber>
    </recommendedName>
</protein>
<gene>
    <name evidence="13" type="ORF">DdX_09031</name>
</gene>
<dbReference type="InterPro" id="IPR050198">
    <property type="entry name" value="Non-receptor_tyrosine_kinases"/>
</dbReference>
<feature type="region of interest" description="Disordered" evidence="10">
    <location>
        <begin position="1089"/>
        <end position="1129"/>
    </location>
</feature>
<comment type="catalytic activity">
    <reaction evidence="8">
        <text>L-threonyl-[protein] + ATP = O-phospho-L-threonyl-[protein] + ADP + H(+)</text>
        <dbReference type="Rhea" id="RHEA:46608"/>
        <dbReference type="Rhea" id="RHEA-COMP:11060"/>
        <dbReference type="Rhea" id="RHEA-COMP:11605"/>
        <dbReference type="ChEBI" id="CHEBI:15378"/>
        <dbReference type="ChEBI" id="CHEBI:30013"/>
        <dbReference type="ChEBI" id="CHEBI:30616"/>
        <dbReference type="ChEBI" id="CHEBI:61977"/>
        <dbReference type="ChEBI" id="CHEBI:456216"/>
        <dbReference type="EC" id="2.7.11.1"/>
    </reaction>
</comment>
<dbReference type="InterPro" id="IPR000095">
    <property type="entry name" value="CRIB_dom"/>
</dbReference>
<feature type="compositionally biased region" description="Low complexity" evidence="10">
    <location>
        <begin position="688"/>
        <end position="704"/>
    </location>
</feature>
<evidence type="ECO:0000256" key="2">
    <source>
        <dbReference type="ARBA" id="ARBA00022443"/>
    </source>
</evidence>
<evidence type="ECO:0000256" key="8">
    <source>
        <dbReference type="ARBA" id="ARBA00047899"/>
    </source>
</evidence>
<evidence type="ECO:0000313" key="13">
    <source>
        <dbReference type="EMBL" id="KAI1713516.1"/>
    </source>
</evidence>
<feature type="region of interest" description="Disordered" evidence="10">
    <location>
        <begin position="1"/>
        <end position="23"/>
    </location>
</feature>
<keyword evidence="7" id="KW-0829">Tyrosine-protein kinase</keyword>
<evidence type="ECO:0000259" key="12">
    <source>
        <dbReference type="PROSITE" id="PS50108"/>
    </source>
</evidence>
<dbReference type="SUPFAM" id="SSF56112">
    <property type="entry name" value="Protein kinase-like (PK-like)"/>
    <property type="match status" value="1"/>
</dbReference>
<dbReference type="PROSITE" id="PS50108">
    <property type="entry name" value="CRIB"/>
    <property type="match status" value="1"/>
</dbReference>
<evidence type="ECO:0000256" key="5">
    <source>
        <dbReference type="ARBA" id="ARBA00022777"/>
    </source>
</evidence>
<dbReference type="InterPro" id="IPR020635">
    <property type="entry name" value="Tyr_kinase_cat_dom"/>
</dbReference>
<dbReference type="PRINTS" id="PR00109">
    <property type="entry name" value="TYRKINASE"/>
</dbReference>
<dbReference type="EMBL" id="JAKKPZ010000015">
    <property type="protein sequence ID" value="KAI1713516.1"/>
    <property type="molecule type" value="Genomic_DNA"/>
</dbReference>
<feature type="compositionally biased region" description="Polar residues" evidence="10">
    <location>
        <begin position="654"/>
        <end position="677"/>
    </location>
</feature>
<keyword evidence="14" id="KW-1185">Reference proteome</keyword>
<dbReference type="Pfam" id="PF22931">
    <property type="entry name" value="SAM_TNK"/>
    <property type="match status" value="1"/>
</dbReference>
<feature type="domain" description="CRIB" evidence="12">
    <location>
        <begin position="540"/>
        <end position="554"/>
    </location>
</feature>
<dbReference type="Proteomes" id="UP001201812">
    <property type="component" value="Unassembled WGS sequence"/>
</dbReference>
<evidence type="ECO:0000256" key="10">
    <source>
        <dbReference type="SAM" id="MobiDB-lite"/>
    </source>
</evidence>
<reference evidence="13" key="1">
    <citation type="submission" date="2022-01" db="EMBL/GenBank/DDBJ databases">
        <title>Genome Sequence Resource for Two Populations of Ditylenchus destructor, the Migratory Endoparasitic Phytonematode.</title>
        <authorList>
            <person name="Zhang H."/>
            <person name="Lin R."/>
            <person name="Xie B."/>
        </authorList>
    </citation>
    <scope>NUCLEOTIDE SEQUENCE</scope>
    <source>
        <strain evidence="13">BazhouSP</strain>
    </source>
</reference>
<feature type="domain" description="Protein kinase" evidence="11">
    <location>
        <begin position="141"/>
        <end position="408"/>
    </location>
</feature>
<keyword evidence="4 9" id="KW-0547">Nucleotide-binding</keyword>
<evidence type="ECO:0000259" key="11">
    <source>
        <dbReference type="PROSITE" id="PS50011"/>
    </source>
</evidence>
<dbReference type="InterPro" id="IPR001245">
    <property type="entry name" value="Ser-Thr/Tyr_kinase_cat_dom"/>
</dbReference>
<dbReference type="PROSITE" id="PS50011">
    <property type="entry name" value="PROTEIN_KINASE_DOM"/>
    <property type="match status" value="1"/>
</dbReference>
<comment type="caution">
    <text evidence="13">The sequence shown here is derived from an EMBL/GenBank/DDBJ whole genome shotgun (WGS) entry which is preliminary data.</text>
</comment>
<accession>A0AAD4N6R4</accession>
<dbReference type="InterPro" id="IPR000719">
    <property type="entry name" value="Prot_kinase_dom"/>
</dbReference>
<dbReference type="GO" id="GO:0005524">
    <property type="term" value="F:ATP binding"/>
    <property type="evidence" value="ECO:0007669"/>
    <property type="project" value="UniProtKB-UniRule"/>
</dbReference>
<keyword evidence="3" id="KW-0808">Transferase</keyword>
<dbReference type="GO" id="GO:0004715">
    <property type="term" value="F:non-membrane spanning protein tyrosine kinase activity"/>
    <property type="evidence" value="ECO:0007669"/>
    <property type="project" value="UniProtKB-EC"/>
</dbReference>
<keyword evidence="5 13" id="KW-0418">Kinase</keyword>
<evidence type="ECO:0000256" key="1">
    <source>
        <dbReference type="ARBA" id="ARBA00011903"/>
    </source>
</evidence>
<dbReference type="PROSITE" id="PS00109">
    <property type="entry name" value="PROTEIN_KINASE_TYR"/>
    <property type="match status" value="1"/>
</dbReference>
<feature type="region of interest" description="Disordered" evidence="10">
    <location>
        <begin position="487"/>
        <end position="534"/>
    </location>
</feature>
<dbReference type="InterPro" id="IPR055175">
    <property type="entry name" value="ACK/TNK-like_SAM"/>
</dbReference>
<dbReference type="Gene3D" id="1.10.510.10">
    <property type="entry name" value="Transferase(Phosphotransferase) domain 1"/>
    <property type="match status" value="1"/>
</dbReference>
<dbReference type="EC" id="2.7.10.2" evidence="1"/>
<proteinExistence type="predicted"/>
<keyword evidence="2" id="KW-0728">SH3 domain</keyword>
<evidence type="ECO:0000256" key="9">
    <source>
        <dbReference type="PROSITE-ProRule" id="PRU10141"/>
    </source>
</evidence>
<dbReference type="Gene3D" id="3.30.200.20">
    <property type="entry name" value="Phosphorylase Kinase, domain 1"/>
    <property type="match status" value="1"/>
</dbReference>
<dbReference type="Pfam" id="PF07714">
    <property type="entry name" value="PK_Tyr_Ser-Thr"/>
    <property type="match status" value="1"/>
</dbReference>
<feature type="region of interest" description="Disordered" evidence="10">
    <location>
        <begin position="851"/>
        <end position="876"/>
    </location>
</feature>
<dbReference type="FunFam" id="1.10.510.10:FF:000521">
    <property type="entry name" value="Tyrosine-protein kinase pr2"/>
    <property type="match status" value="1"/>
</dbReference>
<dbReference type="GO" id="GO:0004674">
    <property type="term" value="F:protein serine/threonine kinase activity"/>
    <property type="evidence" value="ECO:0007669"/>
    <property type="project" value="UniProtKB-EC"/>
</dbReference>
<organism evidence="13 14">
    <name type="scientific">Ditylenchus destructor</name>
    <dbReference type="NCBI Taxonomy" id="166010"/>
    <lineage>
        <taxon>Eukaryota</taxon>
        <taxon>Metazoa</taxon>
        <taxon>Ecdysozoa</taxon>
        <taxon>Nematoda</taxon>
        <taxon>Chromadorea</taxon>
        <taxon>Rhabditida</taxon>
        <taxon>Tylenchina</taxon>
        <taxon>Tylenchomorpha</taxon>
        <taxon>Sphaerularioidea</taxon>
        <taxon>Anguinidae</taxon>
        <taxon>Anguininae</taxon>
        <taxon>Ditylenchus</taxon>
    </lineage>
</organism>
<evidence type="ECO:0000256" key="7">
    <source>
        <dbReference type="ARBA" id="ARBA00023137"/>
    </source>
</evidence>
<evidence type="ECO:0000256" key="6">
    <source>
        <dbReference type="ARBA" id="ARBA00022840"/>
    </source>
</evidence>
<dbReference type="InterPro" id="IPR017441">
    <property type="entry name" value="Protein_kinase_ATP_BS"/>
</dbReference>
<feature type="compositionally biased region" description="Low complexity" evidence="10">
    <location>
        <begin position="502"/>
        <end position="517"/>
    </location>
</feature>
<evidence type="ECO:0000256" key="4">
    <source>
        <dbReference type="ARBA" id="ARBA00022741"/>
    </source>
</evidence>
<evidence type="ECO:0000256" key="3">
    <source>
        <dbReference type="ARBA" id="ARBA00022679"/>
    </source>
</evidence>
<name>A0AAD4N6R4_9BILA</name>
<feature type="region of interest" description="Disordered" evidence="10">
    <location>
        <begin position="654"/>
        <end position="728"/>
    </location>
</feature>
<dbReference type="InterPro" id="IPR008266">
    <property type="entry name" value="Tyr_kinase_AS"/>
</dbReference>
<dbReference type="AlphaFoldDB" id="A0AAD4N6R4"/>
<feature type="binding site" evidence="9">
    <location>
        <position position="175"/>
    </location>
    <ligand>
        <name>ATP</name>
        <dbReference type="ChEBI" id="CHEBI:30616"/>
    </ligand>
</feature>
<feature type="compositionally biased region" description="Polar residues" evidence="10">
    <location>
        <begin position="7"/>
        <end position="18"/>
    </location>
</feature>
<dbReference type="SMART" id="SM00219">
    <property type="entry name" value="TyrKc"/>
    <property type="match status" value="1"/>
</dbReference>
<keyword evidence="6 9" id="KW-0067">ATP-binding</keyword>
<dbReference type="PROSITE" id="PS00107">
    <property type="entry name" value="PROTEIN_KINASE_ATP"/>
    <property type="match status" value="1"/>
</dbReference>